<dbReference type="OrthoDB" id="1431247at2759"/>
<dbReference type="AlphaFoldDB" id="A0A168A6T1"/>
<dbReference type="PROSITE" id="PS01031">
    <property type="entry name" value="SHSP"/>
    <property type="match status" value="1"/>
</dbReference>
<evidence type="ECO:0000259" key="4">
    <source>
        <dbReference type="PROSITE" id="PS01031"/>
    </source>
</evidence>
<dbReference type="PANTHER" id="PTHR11527">
    <property type="entry name" value="HEAT-SHOCK PROTEIN 20 FAMILY MEMBER"/>
    <property type="match status" value="1"/>
</dbReference>
<dbReference type="InterPro" id="IPR008978">
    <property type="entry name" value="HSP20-like_chaperone"/>
</dbReference>
<organism evidence="5 6">
    <name type="scientific">Ascosphaera apis ARSEF 7405</name>
    <dbReference type="NCBI Taxonomy" id="392613"/>
    <lineage>
        <taxon>Eukaryota</taxon>
        <taxon>Fungi</taxon>
        <taxon>Dikarya</taxon>
        <taxon>Ascomycota</taxon>
        <taxon>Pezizomycotina</taxon>
        <taxon>Eurotiomycetes</taxon>
        <taxon>Eurotiomycetidae</taxon>
        <taxon>Onygenales</taxon>
        <taxon>Ascosphaeraceae</taxon>
        <taxon>Ascosphaera</taxon>
    </lineage>
</organism>
<comment type="similarity">
    <text evidence="2 3">Belongs to the small heat shock protein (HSP20) family.</text>
</comment>
<dbReference type="Proteomes" id="UP000242877">
    <property type="component" value="Unassembled WGS sequence"/>
</dbReference>
<dbReference type="SUPFAM" id="SSF49764">
    <property type="entry name" value="HSP20-like chaperones"/>
    <property type="match status" value="1"/>
</dbReference>
<proteinExistence type="inferred from homology"/>
<name>A0A168A6T1_9EURO</name>
<keyword evidence="6" id="KW-1185">Reference proteome</keyword>
<dbReference type="EMBL" id="AZGZ01000008">
    <property type="protein sequence ID" value="KZZ93539.1"/>
    <property type="molecule type" value="Genomic_DNA"/>
</dbReference>
<reference evidence="5 6" key="1">
    <citation type="journal article" date="2016" name="Genome Biol. Evol.">
        <title>Divergent and convergent evolution of fungal pathogenicity.</title>
        <authorList>
            <person name="Shang Y."/>
            <person name="Xiao G."/>
            <person name="Zheng P."/>
            <person name="Cen K."/>
            <person name="Zhan S."/>
            <person name="Wang C."/>
        </authorList>
    </citation>
    <scope>NUCLEOTIDE SEQUENCE [LARGE SCALE GENOMIC DNA]</scope>
    <source>
        <strain evidence="5 6">ARSEF 7405</strain>
    </source>
</reference>
<evidence type="ECO:0000256" key="2">
    <source>
        <dbReference type="PROSITE-ProRule" id="PRU00285"/>
    </source>
</evidence>
<gene>
    <name evidence="5" type="ORF">AAP_02331</name>
</gene>
<dbReference type="InterPro" id="IPR031107">
    <property type="entry name" value="Small_HSP"/>
</dbReference>
<sequence length="131" mass="15094">MSFSIQRNRPFAYYSEVTTWNPRFDVRENNDTYELDGELPGVNQEDINMEFTDPQTLVVNGNIKREYDAPESNSASQKYWASERSVGSFQRVFTFPQDINQGDVKASLRKGLLKVTIPKTAPPVSRRIRID</sequence>
<feature type="domain" description="SHSP" evidence="4">
    <location>
        <begin position="15"/>
        <end position="131"/>
    </location>
</feature>
<dbReference type="Pfam" id="PF00011">
    <property type="entry name" value="HSP20"/>
    <property type="match status" value="1"/>
</dbReference>
<evidence type="ECO:0000256" key="1">
    <source>
        <dbReference type="ARBA" id="ARBA00023016"/>
    </source>
</evidence>
<protein>
    <submittedName>
        <fullName evidence="5">HSP20-like chaperone</fullName>
    </submittedName>
</protein>
<comment type="caution">
    <text evidence="5">The sequence shown here is derived from an EMBL/GenBank/DDBJ whole genome shotgun (WGS) entry which is preliminary data.</text>
</comment>
<evidence type="ECO:0000256" key="3">
    <source>
        <dbReference type="RuleBase" id="RU003616"/>
    </source>
</evidence>
<dbReference type="CDD" id="cd06464">
    <property type="entry name" value="ACD_sHsps-like"/>
    <property type="match status" value="1"/>
</dbReference>
<dbReference type="Gene3D" id="2.60.40.790">
    <property type="match status" value="1"/>
</dbReference>
<evidence type="ECO:0000313" key="6">
    <source>
        <dbReference type="Proteomes" id="UP000242877"/>
    </source>
</evidence>
<dbReference type="VEuPathDB" id="FungiDB:AAP_02331"/>
<accession>A0A168A6T1</accession>
<keyword evidence="1" id="KW-0346">Stress response</keyword>
<dbReference type="InterPro" id="IPR002068">
    <property type="entry name" value="A-crystallin/Hsp20_dom"/>
</dbReference>
<evidence type="ECO:0000313" key="5">
    <source>
        <dbReference type="EMBL" id="KZZ93539.1"/>
    </source>
</evidence>